<evidence type="ECO:0000313" key="5">
    <source>
        <dbReference type="EMBL" id="SDL83020.1"/>
    </source>
</evidence>
<dbReference type="PANTHER" id="PTHR33164:SF57">
    <property type="entry name" value="MARR-FAMILY TRANSCRIPTIONAL REGULATOR"/>
    <property type="match status" value="1"/>
</dbReference>
<keyword evidence="6" id="KW-1185">Reference proteome</keyword>
<dbReference type="STRING" id="144026.SAMN04488568_102267"/>
<proteinExistence type="predicted"/>
<evidence type="ECO:0000313" key="6">
    <source>
        <dbReference type="Proteomes" id="UP000199759"/>
    </source>
</evidence>
<dbReference type="AlphaFoldDB" id="A0A1G9N9C2"/>
<dbReference type="PROSITE" id="PS50995">
    <property type="entry name" value="HTH_MARR_2"/>
    <property type="match status" value="1"/>
</dbReference>
<sequence length="163" mass="18142">MSQTDYIRDCGSRALGARLRRISEAIDLDATRCYALTGLKFEQRWFGTLNQLRLNGRMSVGEIAAALGVTHVSVSQARKSLELKGLIAAASDPRDGRRTLLALTARGEELVARLHPLWQSFEAVAVEIEAEAGGVIAALERLENSLKRQSFEDRVRSRFEEDR</sequence>
<dbReference type="EMBL" id="FNHG01000002">
    <property type="protein sequence ID" value="SDL83020.1"/>
    <property type="molecule type" value="Genomic_DNA"/>
</dbReference>
<dbReference type="InterPro" id="IPR023187">
    <property type="entry name" value="Tscrpt_reg_MarR-type_CS"/>
</dbReference>
<evidence type="ECO:0000256" key="1">
    <source>
        <dbReference type="ARBA" id="ARBA00023015"/>
    </source>
</evidence>
<dbReference type="PANTHER" id="PTHR33164">
    <property type="entry name" value="TRANSCRIPTIONAL REGULATOR, MARR FAMILY"/>
    <property type="match status" value="1"/>
</dbReference>
<name>A0A1G9N9C2_9PROT</name>
<dbReference type="Pfam" id="PF12802">
    <property type="entry name" value="MarR_2"/>
    <property type="match status" value="1"/>
</dbReference>
<dbReference type="PROSITE" id="PS01117">
    <property type="entry name" value="HTH_MARR_1"/>
    <property type="match status" value="1"/>
</dbReference>
<feature type="domain" description="HTH marR-type" evidence="4">
    <location>
        <begin position="12"/>
        <end position="144"/>
    </location>
</feature>
<dbReference type="GO" id="GO:0006950">
    <property type="term" value="P:response to stress"/>
    <property type="evidence" value="ECO:0007669"/>
    <property type="project" value="TreeGrafter"/>
</dbReference>
<evidence type="ECO:0000256" key="3">
    <source>
        <dbReference type="ARBA" id="ARBA00023163"/>
    </source>
</evidence>
<evidence type="ECO:0000259" key="4">
    <source>
        <dbReference type="PROSITE" id="PS50995"/>
    </source>
</evidence>
<reference evidence="5 6" key="1">
    <citation type="submission" date="2016-10" db="EMBL/GenBank/DDBJ databases">
        <authorList>
            <person name="de Groot N.N."/>
        </authorList>
    </citation>
    <scope>NUCLEOTIDE SEQUENCE [LARGE SCALE GENOMIC DNA]</scope>
    <source>
        <strain evidence="5 6">DSM 16077</strain>
    </source>
</reference>
<dbReference type="InterPro" id="IPR000835">
    <property type="entry name" value="HTH_MarR-typ"/>
</dbReference>
<dbReference type="GO" id="GO:0003677">
    <property type="term" value="F:DNA binding"/>
    <property type="evidence" value="ECO:0007669"/>
    <property type="project" value="UniProtKB-KW"/>
</dbReference>
<dbReference type="GO" id="GO:0003700">
    <property type="term" value="F:DNA-binding transcription factor activity"/>
    <property type="evidence" value="ECO:0007669"/>
    <property type="project" value="InterPro"/>
</dbReference>
<keyword evidence="3" id="KW-0804">Transcription</keyword>
<dbReference type="Proteomes" id="UP000199759">
    <property type="component" value="Unassembled WGS sequence"/>
</dbReference>
<organism evidence="5 6">
    <name type="scientific">Maricaulis salignorans</name>
    <dbReference type="NCBI Taxonomy" id="144026"/>
    <lineage>
        <taxon>Bacteria</taxon>
        <taxon>Pseudomonadati</taxon>
        <taxon>Pseudomonadota</taxon>
        <taxon>Alphaproteobacteria</taxon>
        <taxon>Maricaulales</taxon>
        <taxon>Maricaulaceae</taxon>
        <taxon>Maricaulis</taxon>
    </lineage>
</organism>
<dbReference type="InterPro" id="IPR036388">
    <property type="entry name" value="WH-like_DNA-bd_sf"/>
</dbReference>
<keyword evidence="1" id="KW-0805">Transcription regulation</keyword>
<dbReference type="OrthoDB" id="7629608at2"/>
<keyword evidence="2 5" id="KW-0238">DNA-binding</keyword>
<dbReference type="SUPFAM" id="SSF46785">
    <property type="entry name" value="Winged helix' DNA-binding domain"/>
    <property type="match status" value="1"/>
</dbReference>
<dbReference type="SMART" id="SM00347">
    <property type="entry name" value="HTH_MARR"/>
    <property type="match status" value="1"/>
</dbReference>
<accession>A0A1G9N9C2</accession>
<gene>
    <name evidence="5" type="ORF">SAMN04488568_102267</name>
</gene>
<evidence type="ECO:0000256" key="2">
    <source>
        <dbReference type="ARBA" id="ARBA00023125"/>
    </source>
</evidence>
<dbReference type="RefSeq" id="WP_091766576.1">
    <property type="nucleotide sequence ID" value="NZ_FNHG01000002.1"/>
</dbReference>
<dbReference type="Gene3D" id="1.10.10.10">
    <property type="entry name" value="Winged helix-like DNA-binding domain superfamily/Winged helix DNA-binding domain"/>
    <property type="match status" value="1"/>
</dbReference>
<protein>
    <submittedName>
        <fullName evidence="5">DNA-binding transcriptional regulator, MarR family</fullName>
    </submittedName>
</protein>
<dbReference type="InterPro" id="IPR039422">
    <property type="entry name" value="MarR/SlyA-like"/>
</dbReference>
<dbReference type="InterPro" id="IPR036390">
    <property type="entry name" value="WH_DNA-bd_sf"/>
</dbReference>